<feature type="transmembrane region" description="Helical" evidence="6">
    <location>
        <begin position="267"/>
        <end position="287"/>
    </location>
</feature>
<dbReference type="PANTHER" id="PTHR43370">
    <property type="entry name" value="SUGAR ABC TRANSPORTER INTEGRAL MEMBRANE PROTEIN-RELATED"/>
    <property type="match status" value="1"/>
</dbReference>
<evidence type="ECO:0000256" key="4">
    <source>
        <dbReference type="ARBA" id="ARBA00022989"/>
    </source>
</evidence>
<proteinExistence type="predicted"/>
<organism evidence="7 8">
    <name type="scientific">Ruicaihuangia caeni</name>
    <dbReference type="NCBI Taxonomy" id="3042517"/>
    <lineage>
        <taxon>Bacteria</taxon>
        <taxon>Bacillati</taxon>
        <taxon>Actinomycetota</taxon>
        <taxon>Actinomycetes</taxon>
        <taxon>Micrococcales</taxon>
        <taxon>Microbacteriaceae</taxon>
        <taxon>Ruicaihuangia</taxon>
    </lineage>
</organism>
<protein>
    <submittedName>
        <fullName evidence="7">ABC transporter permease</fullName>
    </submittedName>
</protein>
<feature type="transmembrane region" description="Helical" evidence="6">
    <location>
        <begin position="85"/>
        <end position="107"/>
    </location>
</feature>
<dbReference type="GO" id="GO:0022857">
    <property type="term" value="F:transmembrane transporter activity"/>
    <property type="evidence" value="ECO:0007669"/>
    <property type="project" value="InterPro"/>
</dbReference>
<dbReference type="GO" id="GO:0005886">
    <property type="term" value="C:plasma membrane"/>
    <property type="evidence" value="ECO:0007669"/>
    <property type="project" value="UniProtKB-SubCell"/>
</dbReference>
<dbReference type="Pfam" id="PF02653">
    <property type="entry name" value="BPD_transp_2"/>
    <property type="match status" value="1"/>
</dbReference>
<keyword evidence="5 6" id="KW-0472">Membrane</keyword>
<accession>A0AAW6TB05</accession>
<dbReference type="Proteomes" id="UP001321506">
    <property type="component" value="Unassembled WGS sequence"/>
</dbReference>
<dbReference type="InterPro" id="IPR001851">
    <property type="entry name" value="ABC_transp_permease"/>
</dbReference>
<evidence type="ECO:0000256" key="2">
    <source>
        <dbReference type="ARBA" id="ARBA00022475"/>
    </source>
</evidence>
<keyword evidence="4 6" id="KW-1133">Transmembrane helix</keyword>
<name>A0AAW6TB05_9MICO</name>
<dbReference type="AlphaFoldDB" id="A0AAW6TB05"/>
<keyword evidence="2" id="KW-1003">Cell membrane</keyword>
<dbReference type="RefSeq" id="WP_281488280.1">
    <property type="nucleotide sequence ID" value="NZ_JASATX010000002.1"/>
</dbReference>
<gene>
    <name evidence="7" type="ORF">QF206_05880</name>
</gene>
<evidence type="ECO:0000256" key="1">
    <source>
        <dbReference type="ARBA" id="ARBA00004651"/>
    </source>
</evidence>
<reference evidence="7 8" key="1">
    <citation type="submission" date="2023-04" db="EMBL/GenBank/DDBJ databases">
        <title>Klugiella caeni sp. nov. isolated from the sludge of biochemical tank.</title>
        <authorList>
            <person name="Geng K."/>
        </authorList>
    </citation>
    <scope>NUCLEOTIDE SEQUENCE [LARGE SCALE GENOMIC DNA]</scope>
    <source>
        <strain evidence="7 8">YN-L-19</strain>
    </source>
</reference>
<feature type="transmembrane region" description="Helical" evidence="6">
    <location>
        <begin position="57"/>
        <end position="78"/>
    </location>
</feature>
<evidence type="ECO:0000256" key="3">
    <source>
        <dbReference type="ARBA" id="ARBA00022692"/>
    </source>
</evidence>
<dbReference type="EMBL" id="JASATX010000002">
    <property type="protein sequence ID" value="MDI2098490.1"/>
    <property type="molecule type" value="Genomic_DNA"/>
</dbReference>
<evidence type="ECO:0000313" key="8">
    <source>
        <dbReference type="Proteomes" id="UP001321506"/>
    </source>
</evidence>
<evidence type="ECO:0000256" key="5">
    <source>
        <dbReference type="ARBA" id="ARBA00023136"/>
    </source>
</evidence>
<feature type="transmembrane region" description="Helical" evidence="6">
    <location>
        <begin position="6"/>
        <end position="26"/>
    </location>
</feature>
<feature type="transmembrane region" description="Helical" evidence="6">
    <location>
        <begin position="133"/>
        <end position="157"/>
    </location>
</feature>
<dbReference type="PANTHER" id="PTHR43370:SF1">
    <property type="entry name" value="GUANOSINE ABC TRANSPORTER PERMEASE PROTEIN NUPQ"/>
    <property type="match status" value="1"/>
</dbReference>
<feature type="transmembrane region" description="Helical" evidence="6">
    <location>
        <begin position="33"/>
        <end position="51"/>
    </location>
</feature>
<dbReference type="CDD" id="cd06580">
    <property type="entry name" value="TM_PBP1_transp_TpRbsC_like"/>
    <property type="match status" value="1"/>
</dbReference>
<keyword evidence="3 6" id="KW-0812">Transmembrane</keyword>
<sequence>MFDFIATVLRDAGPLLWVALGGLIAYRAGVFHLGLEGLMAVGAFVSVAVTIGTGNVWLGLLAAVLASVALSVAFWLAIAVFKGNMIIVGLGLTTLGLALASFLQIAIFETQGAIRAPAGLPILVPSADSSSPLAMISGLPITTLLLPIVTLAMWVLLRRSSFGLRVTAVGDFPFAARSAGYSPSLTRLIALVVSGALIAVGGAELALGGLNSFSQDMTAGRGFVAFTAVIFGAAAVWGVAGACVFFGISTAIGIAAQLQGWAIPIQFVLALPYVLTIVAVAIAAFVARNRSGGLAGFAELRD</sequence>
<comment type="caution">
    <text evidence="7">The sequence shown here is derived from an EMBL/GenBank/DDBJ whole genome shotgun (WGS) entry which is preliminary data.</text>
</comment>
<feature type="transmembrane region" description="Helical" evidence="6">
    <location>
        <begin position="188"/>
        <end position="210"/>
    </location>
</feature>
<feature type="transmembrane region" description="Helical" evidence="6">
    <location>
        <begin position="222"/>
        <end position="255"/>
    </location>
</feature>
<evidence type="ECO:0000256" key="6">
    <source>
        <dbReference type="SAM" id="Phobius"/>
    </source>
</evidence>
<keyword evidence="8" id="KW-1185">Reference proteome</keyword>
<comment type="subcellular location">
    <subcellularLocation>
        <location evidence="1">Cell membrane</location>
        <topology evidence="1">Multi-pass membrane protein</topology>
    </subcellularLocation>
</comment>
<evidence type="ECO:0000313" key="7">
    <source>
        <dbReference type="EMBL" id="MDI2098490.1"/>
    </source>
</evidence>